<dbReference type="eggNOG" id="COG0463">
    <property type="taxonomic scope" value="Bacteria"/>
</dbReference>
<feature type="compositionally biased region" description="Low complexity" evidence="7">
    <location>
        <begin position="215"/>
        <end position="227"/>
    </location>
</feature>
<keyword evidence="5" id="KW-1133">Transmembrane helix</keyword>
<evidence type="ECO:0000313" key="8">
    <source>
        <dbReference type="EMBL" id="AFD24663.1"/>
    </source>
</evidence>
<evidence type="ECO:0000256" key="3">
    <source>
        <dbReference type="ARBA" id="ARBA00022679"/>
    </source>
</evidence>
<evidence type="ECO:0000256" key="6">
    <source>
        <dbReference type="ARBA" id="ARBA00023136"/>
    </source>
</evidence>
<gene>
    <name evidence="8" type="ordered locus">DGo_CA0736</name>
</gene>
<keyword evidence="4" id="KW-0812">Transmembrane</keyword>
<reference evidence="8 9" key="1">
    <citation type="journal article" date="2012" name="PLoS ONE">
        <title>Genome sequence and transcriptome analysis of the radioresistant bacterium Deinococcus gobiensis: insights into the extreme environmental adaptations.</title>
        <authorList>
            <person name="Yuan M."/>
            <person name="Chen M."/>
            <person name="Zhang W."/>
            <person name="Lu W."/>
            <person name="Wang J."/>
            <person name="Yang M."/>
            <person name="Zhao P."/>
            <person name="Tang R."/>
            <person name="Li X."/>
            <person name="Hao Y."/>
            <person name="Zhou Z."/>
            <person name="Zhan Y."/>
            <person name="Yu H."/>
            <person name="Teng C."/>
            <person name="Yan Y."/>
            <person name="Ping S."/>
            <person name="Wang Y."/>
            <person name="Lin M."/>
        </authorList>
    </citation>
    <scope>NUCLEOTIDE SEQUENCE [LARGE SCALE GENOMIC DNA]</scope>
    <source>
        <strain evidence="8 9">I-0</strain>
    </source>
</reference>
<sequence length="379" mass="39460">MAVRRAAYRRAGGHAAVRAELLEDTQLARRLKAAGGRVVPALGQGCVEVTMYRSYRESLGGFGKNALGVHLDSRALLLGLGLWHLLAYTLPWLRPASPGVWALRVAGLSERALVNLVSGRRRVPDLAEGLLGPLTPLLALPATPWPCAAPCAGRAASTRRAEEAGRVLAASAGGVDGERDRQHEADAHHRQGRATGLFQEQQDADTGQGNEGEGEAAQVDGPAPARPRVAAPVQVVEDGQTALLQHVDRVLPGLDVDEGVGAVARGQEADVGLAPVDRGVAGAALEALVGPQLLGDGQPVDLALVGPARRQRARHGALDLLDAQRPLGMVQGNAADREEQDDEQADHAGVGMDPAEPDVPLGLRAAPAACGPGLRPCRN</sequence>
<evidence type="ECO:0000313" key="9">
    <source>
        <dbReference type="Proteomes" id="UP000007575"/>
    </source>
</evidence>
<dbReference type="HOGENOM" id="CLU_729052_0_0_0"/>
<dbReference type="Proteomes" id="UP000007575">
    <property type="component" value="Chromosome"/>
</dbReference>
<organism evidence="8 9">
    <name type="scientific">Deinococcus gobiensis (strain DSM 21396 / JCM 16679 / CGMCC 1.7299 / I-0)</name>
    <dbReference type="NCBI Taxonomy" id="745776"/>
    <lineage>
        <taxon>Bacteria</taxon>
        <taxon>Thermotogati</taxon>
        <taxon>Deinococcota</taxon>
        <taxon>Deinococci</taxon>
        <taxon>Deinococcales</taxon>
        <taxon>Deinococcaceae</taxon>
        <taxon>Deinococcus</taxon>
    </lineage>
</organism>
<evidence type="ECO:0000256" key="2">
    <source>
        <dbReference type="ARBA" id="ARBA00022676"/>
    </source>
</evidence>
<keyword evidence="6" id="KW-0472">Membrane</keyword>
<keyword evidence="9" id="KW-1185">Reference proteome</keyword>
<evidence type="ECO:0000256" key="7">
    <source>
        <dbReference type="SAM" id="MobiDB-lite"/>
    </source>
</evidence>
<dbReference type="GO" id="GO:0016757">
    <property type="term" value="F:glycosyltransferase activity"/>
    <property type="evidence" value="ECO:0007669"/>
    <property type="project" value="UniProtKB-KW"/>
</dbReference>
<evidence type="ECO:0000256" key="4">
    <source>
        <dbReference type="ARBA" id="ARBA00022692"/>
    </source>
</evidence>
<feature type="region of interest" description="Disordered" evidence="7">
    <location>
        <begin position="170"/>
        <end position="227"/>
    </location>
</feature>
<dbReference type="EMBL" id="CP002191">
    <property type="protein sequence ID" value="AFD24663.1"/>
    <property type="molecule type" value="Genomic_DNA"/>
</dbReference>
<dbReference type="Pfam" id="PF13506">
    <property type="entry name" value="Glyco_transf_21"/>
    <property type="match status" value="1"/>
</dbReference>
<feature type="compositionally biased region" description="Basic and acidic residues" evidence="7">
    <location>
        <begin position="176"/>
        <end position="189"/>
    </location>
</feature>
<comment type="subcellular location">
    <subcellularLocation>
        <location evidence="1">Membrane</location>
        <topology evidence="1">Multi-pass membrane protein</topology>
    </subcellularLocation>
</comment>
<name>H8GXK3_DEIGI</name>
<keyword evidence="2" id="KW-0328">Glycosyltransferase</keyword>
<accession>H8GXK3</accession>
<dbReference type="InterPro" id="IPR025993">
    <property type="entry name" value="Ceramide_glucosylTrfase"/>
</dbReference>
<keyword evidence="3 8" id="KW-0808">Transferase</keyword>
<dbReference type="KEGG" id="dgo:DGo_CA0736"/>
<feature type="region of interest" description="Disordered" evidence="7">
    <location>
        <begin position="334"/>
        <end position="379"/>
    </location>
</feature>
<proteinExistence type="predicted"/>
<evidence type="ECO:0000256" key="5">
    <source>
        <dbReference type="ARBA" id="ARBA00022989"/>
    </source>
</evidence>
<dbReference type="STRING" id="745776.DGo_CA0736"/>
<dbReference type="AlphaFoldDB" id="H8GXK3"/>
<dbReference type="GO" id="GO:0016020">
    <property type="term" value="C:membrane"/>
    <property type="evidence" value="ECO:0007669"/>
    <property type="project" value="UniProtKB-SubCell"/>
</dbReference>
<protein>
    <submittedName>
        <fullName evidence="8">Glycosyl transferase, family 2</fullName>
    </submittedName>
</protein>
<evidence type="ECO:0000256" key="1">
    <source>
        <dbReference type="ARBA" id="ARBA00004141"/>
    </source>
</evidence>